<sequence>MKAIVIALFLGLLLMQIGVAAPQSAVVAGELRADATFAHIGVSWAISGDTNRNSTLTLEYRLVGSSTWRNAAPAMRANPSTIVEGETLNRNYHAASAMWLTAGDEYELRATLTDPDGGGTSRTITKRTRSLTDFGPAVRTRFVVPGNGGGDGSFGNPYQGIQTAVNNAEPGDTFTLAAGTYQPFQILISGTQAKPIRISGPLNRKAIIDGANTTRGVVTLGESNQTLGFVILENLTIQNGAWGIDAQHTHDILISRNLIRDVGFGIYNRRQTHQEYNQTVIDNVISGRTTWPGTGIPSERGLDLRGTGNVVAYNSVMNFGDCISVQPWNAQSSYGQDIYHNEAAFCVDDGIEIDYNQANTRVWNNRVTNARTGVSIQPIYGGPAYLFRNNFFNIAGAPFKLHNQPTGLFIAHNSSARIGNALSDDGQQWRNTIIRNNFMLGTRYAFEFMTIADEGFRDVDYNGWGTNHASDSPSAPDFKWNNVRYLRLSNLQAIGVETHGVTVSFNDVYNASLPASVDVASPIGEADLRLQSSSVAINKGAVIANLNDPFVTDGQPDLGAFELGQSLPHYGPRIDYQIPSNIRVYVPLARR</sequence>
<protein>
    <recommendedName>
        <fullName evidence="2">Right handed beta helix domain-containing protein</fullName>
    </recommendedName>
</protein>
<keyword evidence="4" id="KW-1185">Reference proteome</keyword>
<dbReference type="SMART" id="SM00710">
    <property type="entry name" value="PbH1"/>
    <property type="match status" value="7"/>
</dbReference>
<comment type="caution">
    <text evidence="3">The sequence shown here is derived from an EMBL/GenBank/DDBJ whole genome shotgun (WGS) entry which is preliminary data.</text>
</comment>
<proteinExistence type="predicted"/>
<dbReference type="Gene3D" id="2.160.20.10">
    <property type="entry name" value="Single-stranded right-handed beta-helix, Pectin lyase-like"/>
    <property type="match status" value="1"/>
</dbReference>
<dbReference type="Pfam" id="PF13229">
    <property type="entry name" value="Beta_helix"/>
    <property type="match status" value="1"/>
</dbReference>
<reference evidence="3 4" key="1">
    <citation type="submission" date="2024-02" db="EMBL/GenBank/DDBJ databases">
        <title>Herpetosiphon gulosus NBRC 112829.</title>
        <authorList>
            <person name="Ichikawa N."/>
            <person name="Katano-Makiyama Y."/>
            <person name="Hidaka K."/>
        </authorList>
    </citation>
    <scope>NUCLEOTIDE SEQUENCE [LARGE SCALE GENOMIC DNA]</scope>
    <source>
        <strain evidence="3 4">NBRC 112829</strain>
    </source>
</reference>
<dbReference type="InterPro" id="IPR039448">
    <property type="entry name" value="Beta_helix"/>
</dbReference>
<keyword evidence="1" id="KW-0732">Signal</keyword>
<dbReference type="InterPro" id="IPR011050">
    <property type="entry name" value="Pectin_lyase_fold/virulence"/>
</dbReference>
<evidence type="ECO:0000256" key="1">
    <source>
        <dbReference type="SAM" id="SignalP"/>
    </source>
</evidence>
<dbReference type="RefSeq" id="WP_345720789.1">
    <property type="nucleotide sequence ID" value="NZ_BAABRU010000003.1"/>
</dbReference>
<accession>A0ABP9WXA6</accession>
<feature type="signal peptide" evidence="1">
    <location>
        <begin position="1"/>
        <end position="20"/>
    </location>
</feature>
<evidence type="ECO:0000313" key="3">
    <source>
        <dbReference type="EMBL" id="GAA5527151.1"/>
    </source>
</evidence>
<dbReference type="InterPro" id="IPR006626">
    <property type="entry name" value="PbH1"/>
</dbReference>
<evidence type="ECO:0000313" key="4">
    <source>
        <dbReference type="Proteomes" id="UP001428290"/>
    </source>
</evidence>
<dbReference type="Proteomes" id="UP001428290">
    <property type="component" value="Unassembled WGS sequence"/>
</dbReference>
<gene>
    <name evidence="3" type="ORF">Hgul01_00933</name>
</gene>
<name>A0ABP9WXA6_9CHLR</name>
<dbReference type="EMBL" id="BAABRU010000003">
    <property type="protein sequence ID" value="GAA5527151.1"/>
    <property type="molecule type" value="Genomic_DNA"/>
</dbReference>
<feature type="chain" id="PRO_5046968967" description="Right handed beta helix domain-containing protein" evidence="1">
    <location>
        <begin position="21"/>
        <end position="591"/>
    </location>
</feature>
<dbReference type="InterPro" id="IPR012334">
    <property type="entry name" value="Pectin_lyas_fold"/>
</dbReference>
<organism evidence="3 4">
    <name type="scientific">Herpetosiphon gulosus</name>
    <dbReference type="NCBI Taxonomy" id="1973496"/>
    <lineage>
        <taxon>Bacteria</taxon>
        <taxon>Bacillati</taxon>
        <taxon>Chloroflexota</taxon>
        <taxon>Chloroflexia</taxon>
        <taxon>Herpetosiphonales</taxon>
        <taxon>Herpetosiphonaceae</taxon>
        <taxon>Herpetosiphon</taxon>
    </lineage>
</organism>
<dbReference type="SUPFAM" id="SSF51126">
    <property type="entry name" value="Pectin lyase-like"/>
    <property type="match status" value="1"/>
</dbReference>
<evidence type="ECO:0000259" key="2">
    <source>
        <dbReference type="Pfam" id="PF13229"/>
    </source>
</evidence>
<feature type="domain" description="Right handed beta helix" evidence="2">
    <location>
        <begin position="217"/>
        <end position="392"/>
    </location>
</feature>